<evidence type="ECO:0008006" key="3">
    <source>
        <dbReference type="Google" id="ProtNLM"/>
    </source>
</evidence>
<evidence type="ECO:0000313" key="1">
    <source>
        <dbReference type="EMBL" id="OUJ19230.1"/>
    </source>
</evidence>
<dbReference type="InterPro" id="IPR003795">
    <property type="entry name" value="DUF192"/>
</dbReference>
<dbReference type="EMBL" id="MRZU01000003">
    <property type="protein sequence ID" value="OUJ19230.1"/>
    <property type="molecule type" value="Genomic_DNA"/>
</dbReference>
<keyword evidence="2" id="KW-1185">Reference proteome</keyword>
<protein>
    <recommendedName>
        <fullName evidence="3">DUF192 family protein</fullName>
    </recommendedName>
</protein>
<name>A0A1Y3GDB0_9EURY</name>
<evidence type="ECO:0000313" key="2">
    <source>
        <dbReference type="Proteomes" id="UP000195137"/>
    </source>
</evidence>
<dbReference type="Gene3D" id="2.60.120.1140">
    <property type="entry name" value="Protein of unknown function DUF192"/>
    <property type="match status" value="1"/>
</dbReference>
<dbReference type="Pfam" id="PF02643">
    <property type="entry name" value="DUF192"/>
    <property type="match status" value="1"/>
</dbReference>
<dbReference type="AlphaFoldDB" id="A0A1Y3GDB0"/>
<dbReference type="Proteomes" id="UP000195137">
    <property type="component" value="Unassembled WGS sequence"/>
</dbReference>
<dbReference type="InterPro" id="IPR038695">
    <property type="entry name" value="Saro_0823-like_sf"/>
</dbReference>
<dbReference type="OrthoDB" id="64208at2157"/>
<comment type="caution">
    <text evidence="1">The sequence shown here is derived from an EMBL/GenBank/DDBJ whole genome shotgun (WGS) entry which is preliminary data.</text>
</comment>
<accession>A0A1Y3GDB0</accession>
<proteinExistence type="predicted"/>
<gene>
    <name evidence="1" type="ORF">AMET1_0884</name>
</gene>
<dbReference type="RefSeq" id="WP_086637255.1">
    <property type="nucleotide sequence ID" value="NZ_MRZU01000003.1"/>
</dbReference>
<organism evidence="1 2">
    <name type="scientific">Methanonatronarchaeum thermophilum</name>
    <dbReference type="NCBI Taxonomy" id="1927129"/>
    <lineage>
        <taxon>Archaea</taxon>
        <taxon>Methanobacteriati</taxon>
        <taxon>Methanobacteriota</taxon>
        <taxon>Methanonatronarchaeia</taxon>
        <taxon>Methanonatronarchaeales</taxon>
        <taxon>Methanonatronarchaeaceae</taxon>
        <taxon>Methanonatronarchaeum</taxon>
    </lineage>
</organism>
<sequence length="112" mass="13058">MIETKDGVVVAREIDVADTYLTRMKGLMFKLNPPDDYAMVFIFKEEKEVNLHMLFVPFNITALFLDERDRVRKISKLEAWRGRAKGVAQKIIEIPEKNYKEVDVGEKLIIDI</sequence>
<reference evidence="1 2" key="1">
    <citation type="submission" date="2016-12" db="EMBL/GenBank/DDBJ databases">
        <title>Discovery of methanogenic haloarchaea.</title>
        <authorList>
            <person name="Sorokin D.Y."/>
            <person name="Makarova K.S."/>
            <person name="Abbas B."/>
            <person name="Ferrer M."/>
            <person name="Golyshin P.N."/>
        </authorList>
    </citation>
    <scope>NUCLEOTIDE SEQUENCE [LARGE SCALE GENOMIC DNA]</scope>
    <source>
        <strain evidence="1">AMET1</strain>
    </source>
</reference>